<name>A0A9P5TZQ3_9AGAR</name>
<evidence type="ECO:0000256" key="1">
    <source>
        <dbReference type="SAM" id="Phobius"/>
    </source>
</evidence>
<protein>
    <recommendedName>
        <fullName evidence="2">DUF6533 domain-containing protein</fullName>
    </recommendedName>
</protein>
<feature type="transmembrane region" description="Helical" evidence="1">
    <location>
        <begin position="216"/>
        <end position="238"/>
    </location>
</feature>
<organism evidence="3 4">
    <name type="scientific">Rhodocollybia butyracea</name>
    <dbReference type="NCBI Taxonomy" id="206335"/>
    <lineage>
        <taxon>Eukaryota</taxon>
        <taxon>Fungi</taxon>
        <taxon>Dikarya</taxon>
        <taxon>Basidiomycota</taxon>
        <taxon>Agaricomycotina</taxon>
        <taxon>Agaricomycetes</taxon>
        <taxon>Agaricomycetidae</taxon>
        <taxon>Agaricales</taxon>
        <taxon>Marasmiineae</taxon>
        <taxon>Omphalotaceae</taxon>
        <taxon>Rhodocollybia</taxon>
    </lineage>
</organism>
<keyword evidence="4" id="KW-1185">Reference proteome</keyword>
<feature type="transmembrane region" description="Helical" evidence="1">
    <location>
        <begin position="87"/>
        <end position="107"/>
    </location>
</feature>
<evidence type="ECO:0000313" key="3">
    <source>
        <dbReference type="EMBL" id="KAF9060514.1"/>
    </source>
</evidence>
<keyword evidence="1" id="KW-1133">Transmembrane helix</keyword>
<dbReference type="InterPro" id="IPR045340">
    <property type="entry name" value="DUF6533"/>
</dbReference>
<sequence length="294" mass="33124">MAVPAPLVSFLIDSQIVVYAQVAMLTLLTYDYILSLGQEVAYIWVSNWGLVKVLYFLLRYFPFIDTILAIEEKLNPHVTIASCRHTMTFNTLFADLGIATSHLILIIRTYALYERSPKIFTILIIPWTIAFVLNVLAALEWSSNTLAFSESITLVGGSSCFLIGENKMGLVTYISLMVGETVLVAFTLWRCFRDYLRNGFFGETQSVRVTFYRDGVLFYVCILPITIGNALVTIYAPAQLQILETPLRVIHAILCCKLIIHVREIANPPDDQTQYLSTLFCHTNHSSASEISEV</sequence>
<feature type="transmembrane region" description="Helical" evidence="1">
    <location>
        <begin position="119"/>
        <end position="139"/>
    </location>
</feature>
<accession>A0A9P5TZQ3</accession>
<comment type="caution">
    <text evidence="3">The sequence shown here is derived from an EMBL/GenBank/DDBJ whole genome shotgun (WGS) entry which is preliminary data.</text>
</comment>
<dbReference type="Proteomes" id="UP000772434">
    <property type="component" value="Unassembled WGS sequence"/>
</dbReference>
<evidence type="ECO:0000259" key="2">
    <source>
        <dbReference type="Pfam" id="PF20151"/>
    </source>
</evidence>
<dbReference type="Pfam" id="PF20151">
    <property type="entry name" value="DUF6533"/>
    <property type="match status" value="1"/>
</dbReference>
<gene>
    <name evidence="3" type="ORF">BDP27DRAFT_1339527</name>
</gene>
<dbReference type="AlphaFoldDB" id="A0A9P5TZQ3"/>
<proteinExistence type="predicted"/>
<evidence type="ECO:0000313" key="4">
    <source>
        <dbReference type="Proteomes" id="UP000772434"/>
    </source>
</evidence>
<keyword evidence="1" id="KW-0812">Transmembrane</keyword>
<dbReference type="OrthoDB" id="3341843at2759"/>
<dbReference type="EMBL" id="JADNRY010000240">
    <property type="protein sequence ID" value="KAF9060514.1"/>
    <property type="molecule type" value="Genomic_DNA"/>
</dbReference>
<reference evidence="3" key="1">
    <citation type="submission" date="2020-11" db="EMBL/GenBank/DDBJ databases">
        <authorList>
            <consortium name="DOE Joint Genome Institute"/>
            <person name="Ahrendt S."/>
            <person name="Riley R."/>
            <person name="Andreopoulos W."/>
            <person name="Labutti K."/>
            <person name="Pangilinan J."/>
            <person name="Ruiz-Duenas F.J."/>
            <person name="Barrasa J.M."/>
            <person name="Sanchez-Garcia M."/>
            <person name="Camarero S."/>
            <person name="Miyauchi S."/>
            <person name="Serrano A."/>
            <person name="Linde D."/>
            <person name="Babiker R."/>
            <person name="Drula E."/>
            <person name="Ayuso-Fernandez I."/>
            <person name="Pacheco R."/>
            <person name="Padilla G."/>
            <person name="Ferreira P."/>
            <person name="Barriuso J."/>
            <person name="Kellner H."/>
            <person name="Castanera R."/>
            <person name="Alfaro M."/>
            <person name="Ramirez L."/>
            <person name="Pisabarro A.G."/>
            <person name="Kuo A."/>
            <person name="Tritt A."/>
            <person name="Lipzen A."/>
            <person name="He G."/>
            <person name="Yan M."/>
            <person name="Ng V."/>
            <person name="Cullen D."/>
            <person name="Martin F."/>
            <person name="Rosso M.-N."/>
            <person name="Henrissat B."/>
            <person name="Hibbett D."/>
            <person name="Martinez A.T."/>
            <person name="Grigoriev I.V."/>
        </authorList>
    </citation>
    <scope>NUCLEOTIDE SEQUENCE</scope>
    <source>
        <strain evidence="3">AH 40177</strain>
    </source>
</reference>
<feature type="transmembrane region" description="Helical" evidence="1">
    <location>
        <begin position="170"/>
        <end position="189"/>
    </location>
</feature>
<feature type="domain" description="DUF6533" evidence="2">
    <location>
        <begin position="19"/>
        <end position="64"/>
    </location>
</feature>
<feature type="transmembrane region" description="Helical" evidence="1">
    <location>
        <begin position="16"/>
        <end position="33"/>
    </location>
</feature>
<keyword evidence="1" id="KW-0472">Membrane</keyword>